<gene>
    <name evidence="2" type="ORF">ACFQO6_02635</name>
</gene>
<dbReference type="InterPro" id="IPR050397">
    <property type="entry name" value="Env_Response_Regulators"/>
</dbReference>
<comment type="caution">
    <text evidence="2">The sequence shown here is derived from an EMBL/GenBank/DDBJ whole genome shotgun (WGS) entry which is preliminary data.</text>
</comment>
<dbReference type="CDD" id="cd00038">
    <property type="entry name" value="CAP_ED"/>
    <property type="match status" value="1"/>
</dbReference>
<proteinExistence type="predicted"/>
<dbReference type="SMART" id="SM00100">
    <property type="entry name" value="cNMP"/>
    <property type="match status" value="1"/>
</dbReference>
<sequence length="141" mass="15198">MARDRDTEAQIAEVDLFRGLSKGQVKRLAGAAKEVTHPAGKAVSTEGLGGLAFHYILEGTATVTKDGRELRTLGPGDYFGEISMIDGRPRSATVSAVDTMKVLAIPHQDFEAVIDNDPDFARQLLKTLCARLREAEARSTA</sequence>
<dbReference type="PANTHER" id="PTHR24567:SF74">
    <property type="entry name" value="HTH-TYPE TRANSCRIPTIONAL REGULATOR ARCR"/>
    <property type="match status" value="1"/>
</dbReference>
<dbReference type="RefSeq" id="WP_255892626.1">
    <property type="nucleotide sequence ID" value="NZ_JAFMZM010000007.1"/>
</dbReference>
<accession>A0ABW2N2M6</accession>
<dbReference type="Gene3D" id="2.60.120.10">
    <property type="entry name" value="Jelly Rolls"/>
    <property type="match status" value="1"/>
</dbReference>
<dbReference type="PROSITE" id="PS00889">
    <property type="entry name" value="CNMP_BINDING_2"/>
    <property type="match status" value="1"/>
</dbReference>
<protein>
    <submittedName>
        <fullName evidence="2">Crp/Fnr family transcriptional regulator</fullName>
    </submittedName>
</protein>
<dbReference type="InterPro" id="IPR014710">
    <property type="entry name" value="RmlC-like_jellyroll"/>
</dbReference>
<evidence type="ECO:0000313" key="3">
    <source>
        <dbReference type="Proteomes" id="UP001596524"/>
    </source>
</evidence>
<evidence type="ECO:0000313" key="2">
    <source>
        <dbReference type="EMBL" id="MFC7359151.1"/>
    </source>
</evidence>
<dbReference type="Proteomes" id="UP001596524">
    <property type="component" value="Unassembled WGS sequence"/>
</dbReference>
<dbReference type="InterPro" id="IPR000595">
    <property type="entry name" value="cNMP-bd_dom"/>
</dbReference>
<feature type="domain" description="Cyclic nucleotide-binding" evidence="1">
    <location>
        <begin position="16"/>
        <end position="131"/>
    </location>
</feature>
<keyword evidence="3" id="KW-1185">Reference proteome</keyword>
<dbReference type="SUPFAM" id="SSF51206">
    <property type="entry name" value="cAMP-binding domain-like"/>
    <property type="match status" value="1"/>
</dbReference>
<dbReference type="Pfam" id="PF00027">
    <property type="entry name" value="cNMP_binding"/>
    <property type="match status" value="1"/>
</dbReference>
<name>A0ABW2N2M6_9ACTN</name>
<dbReference type="InterPro" id="IPR018490">
    <property type="entry name" value="cNMP-bd_dom_sf"/>
</dbReference>
<dbReference type="EMBL" id="JBHTCH010000002">
    <property type="protein sequence ID" value="MFC7359151.1"/>
    <property type="molecule type" value="Genomic_DNA"/>
</dbReference>
<reference evidence="3" key="1">
    <citation type="journal article" date="2019" name="Int. J. Syst. Evol. Microbiol.">
        <title>The Global Catalogue of Microorganisms (GCM) 10K type strain sequencing project: providing services to taxonomists for standard genome sequencing and annotation.</title>
        <authorList>
            <consortium name="The Broad Institute Genomics Platform"/>
            <consortium name="The Broad Institute Genome Sequencing Center for Infectious Disease"/>
            <person name="Wu L."/>
            <person name="Ma J."/>
        </authorList>
    </citation>
    <scope>NUCLEOTIDE SEQUENCE [LARGE SCALE GENOMIC DNA]</scope>
    <source>
        <strain evidence="3">FCH27</strain>
    </source>
</reference>
<dbReference type="PROSITE" id="PS50042">
    <property type="entry name" value="CNMP_BINDING_3"/>
    <property type="match status" value="1"/>
</dbReference>
<dbReference type="PANTHER" id="PTHR24567">
    <property type="entry name" value="CRP FAMILY TRANSCRIPTIONAL REGULATORY PROTEIN"/>
    <property type="match status" value="1"/>
</dbReference>
<evidence type="ECO:0000259" key="1">
    <source>
        <dbReference type="PROSITE" id="PS50042"/>
    </source>
</evidence>
<dbReference type="InterPro" id="IPR018488">
    <property type="entry name" value="cNMP-bd_CS"/>
</dbReference>
<organism evidence="2 3">
    <name type="scientific">Nocardioides astragali</name>
    <dbReference type="NCBI Taxonomy" id="1776736"/>
    <lineage>
        <taxon>Bacteria</taxon>
        <taxon>Bacillati</taxon>
        <taxon>Actinomycetota</taxon>
        <taxon>Actinomycetes</taxon>
        <taxon>Propionibacteriales</taxon>
        <taxon>Nocardioidaceae</taxon>
        <taxon>Nocardioides</taxon>
    </lineage>
</organism>